<feature type="region of interest" description="Disordered" evidence="1">
    <location>
        <begin position="49"/>
        <end position="86"/>
    </location>
</feature>
<dbReference type="Proteomes" id="UP000520814">
    <property type="component" value="Unassembled WGS sequence"/>
</dbReference>
<evidence type="ECO:0000256" key="1">
    <source>
        <dbReference type="SAM" id="MobiDB-lite"/>
    </source>
</evidence>
<organism evidence="2 3">
    <name type="scientific">Armatimonas rosea</name>
    <dbReference type="NCBI Taxonomy" id="685828"/>
    <lineage>
        <taxon>Bacteria</taxon>
        <taxon>Bacillati</taxon>
        <taxon>Armatimonadota</taxon>
        <taxon>Armatimonadia</taxon>
        <taxon>Armatimonadales</taxon>
        <taxon>Armatimonadaceae</taxon>
        <taxon>Armatimonas</taxon>
    </lineage>
</organism>
<accession>A0A7W9W4V0</accession>
<evidence type="ECO:0000313" key="3">
    <source>
        <dbReference type="Proteomes" id="UP000520814"/>
    </source>
</evidence>
<sequence>MNLLQATDPLFLLTLPRRWFRPSAQARLPERLTLTAELIQGGSVLRLLGTPTRPTDPTLDFTGRLQKDGTPDQGKGRLRWPSGEAPESVEASQALDGSYQLQRSGFRGTFPLPKSCKLLYPEAALWFSLGRLLKLGGGEQALALAREDDKPGLFVGTLFLTEERSEPLKLRDTEVLARRFRYRTVGLGYPKERERGTLWLGTEGEVLKSDLLPRLLATNTLTHEKGQPAYVLPTVEGTLLRAEQGSEGWTLTETLPGKPSPRFIAELDFEYRLRRFTSKLTPETLSAEWESGELRYAYPNLPPHFVRPPADGTTLFLASLLLPEPVAGLAVGQKRPVLLLPLFTGEELALDGTLQRLPDTPKKTRSYQLTLPENLTATLEYDSVGLVRLTSNGGLAILRK</sequence>
<reference evidence="2 3" key="1">
    <citation type="submission" date="2020-08" db="EMBL/GenBank/DDBJ databases">
        <title>Genomic Encyclopedia of Type Strains, Phase IV (KMG-IV): sequencing the most valuable type-strain genomes for metagenomic binning, comparative biology and taxonomic classification.</title>
        <authorList>
            <person name="Goeker M."/>
        </authorList>
    </citation>
    <scope>NUCLEOTIDE SEQUENCE [LARGE SCALE GENOMIC DNA]</scope>
    <source>
        <strain evidence="2 3">DSM 23562</strain>
    </source>
</reference>
<proteinExistence type="predicted"/>
<evidence type="ECO:0000313" key="2">
    <source>
        <dbReference type="EMBL" id="MBB6048933.1"/>
    </source>
</evidence>
<gene>
    <name evidence="2" type="ORF">HNQ39_000695</name>
</gene>
<dbReference type="RefSeq" id="WP_184192553.1">
    <property type="nucleotide sequence ID" value="NZ_JACHGW010000001.1"/>
</dbReference>
<protein>
    <submittedName>
        <fullName evidence="2">Uncharacterized protein</fullName>
    </submittedName>
</protein>
<name>A0A7W9W4V0_ARMRO</name>
<comment type="caution">
    <text evidence="2">The sequence shown here is derived from an EMBL/GenBank/DDBJ whole genome shotgun (WGS) entry which is preliminary data.</text>
</comment>
<dbReference type="AlphaFoldDB" id="A0A7W9W4V0"/>
<dbReference type="EMBL" id="JACHGW010000001">
    <property type="protein sequence ID" value="MBB6048933.1"/>
    <property type="molecule type" value="Genomic_DNA"/>
</dbReference>
<keyword evidence="3" id="KW-1185">Reference proteome</keyword>